<dbReference type="GO" id="GO:0016746">
    <property type="term" value="F:acyltransferase activity"/>
    <property type="evidence" value="ECO:0007669"/>
    <property type="project" value="UniProtKB-KW"/>
</dbReference>
<dbReference type="PANTHER" id="PTHR39453:SF1">
    <property type="entry name" value="PHOSPHATE PROPANOYLTRANSFERASE"/>
    <property type="match status" value="1"/>
</dbReference>
<keyword evidence="7" id="KW-0862">Zinc</keyword>
<dbReference type="Proteomes" id="UP001597180">
    <property type="component" value="Unassembled WGS sequence"/>
</dbReference>
<evidence type="ECO:0000313" key="14">
    <source>
        <dbReference type="Proteomes" id="UP001597180"/>
    </source>
</evidence>
<evidence type="ECO:0000256" key="10">
    <source>
        <dbReference type="ARBA" id="ARBA00030939"/>
    </source>
</evidence>
<keyword evidence="5 13" id="KW-0808">Transferase</keyword>
<dbReference type="InterPro" id="IPR008300">
    <property type="entry name" value="PTAC"/>
</dbReference>
<comment type="catalytic activity">
    <reaction evidence="12">
        <text>propanoyl-CoA + phosphate = propanoyl phosphate + CoA</text>
        <dbReference type="Rhea" id="RHEA:28046"/>
        <dbReference type="ChEBI" id="CHEBI:43474"/>
        <dbReference type="ChEBI" id="CHEBI:57287"/>
        <dbReference type="ChEBI" id="CHEBI:57392"/>
        <dbReference type="ChEBI" id="CHEBI:58933"/>
        <dbReference type="EC" id="2.3.1.222"/>
    </reaction>
</comment>
<evidence type="ECO:0000256" key="2">
    <source>
        <dbReference type="ARBA" id="ARBA00007342"/>
    </source>
</evidence>
<evidence type="ECO:0000256" key="12">
    <source>
        <dbReference type="ARBA" id="ARBA00047589"/>
    </source>
</evidence>
<keyword evidence="6" id="KW-0479">Metal-binding</keyword>
<sequence>MALITESRLRAQLAKGIPNPFRVNPEDKLTPAAADFLKSRGIPLERVSSAQSFSTSDDLKADLRIPVGVSNRHVHLSEEHVELLFGSGYRLNPLRELSQSGQFAARETVTLAGPKGVIPQVRVLGPSRGASQVEISRTDGYLLGIQPPVRLSGHLENTPGIALIGPKQMVMLPEGLIVAKNHVHMSMEDANRFQVVQGDRLMVATAGDRPLLFTDVVVRIHERFSLELHLDTDEANAAELKTGQYVRYVGRNGEITHAIRR</sequence>
<evidence type="ECO:0000256" key="4">
    <source>
        <dbReference type="ARBA" id="ARBA00020837"/>
    </source>
</evidence>
<evidence type="ECO:0000256" key="6">
    <source>
        <dbReference type="ARBA" id="ARBA00022723"/>
    </source>
</evidence>
<evidence type="ECO:0000256" key="9">
    <source>
        <dbReference type="ARBA" id="ARBA00030044"/>
    </source>
</evidence>
<organism evidence="13 14">
    <name type="scientific">Paenibacillus vulneris</name>
    <dbReference type="NCBI Taxonomy" id="1133364"/>
    <lineage>
        <taxon>Bacteria</taxon>
        <taxon>Bacillati</taxon>
        <taxon>Bacillota</taxon>
        <taxon>Bacilli</taxon>
        <taxon>Bacillales</taxon>
        <taxon>Paenibacillaceae</taxon>
        <taxon>Paenibacillus</taxon>
    </lineage>
</organism>
<keyword evidence="14" id="KW-1185">Reference proteome</keyword>
<dbReference type="EMBL" id="JBHTLU010000036">
    <property type="protein sequence ID" value="MFD1223726.1"/>
    <property type="molecule type" value="Genomic_DNA"/>
</dbReference>
<dbReference type="RefSeq" id="WP_345587847.1">
    <property type="nucleotide sequence ID" value="NZ_BAABJG010000014.1"/>
</dbReference>
<dbReference type="Pfam" id="PF06130">
    <property type="entry name" value="PTAC"/>
    <property type="match status" value="1"/>
</dbReference>
<accession>A0ABW3UV88</accession>
<evidence type="ECO:0000256" key="11">
    <source>
        <dbReference type="ARBA" id="ARBA00033077"/>
    </source>
</evidence>
<evidence type="ECO:0000256" key="8">
    <source>
        <dbReference type="ARBA" id="ARBA00023315"/>
    </source>
</evidence>
<evidence type="ECO:0000256" key="7">
    <source>
        <dbReference type="ARBA" id="ARBA00022833"/>
    </source>
</evidence>
<evidence type="ECO:0000256" key="3">
    <source>
        <dbReference type="ARBA" id="ARBA00012206"/>
    </source>
</evidence>
<dbReference type="PANTHER" id="PTHR39453">
    <property type="entry name" value="PHOSPHATE PROPANOYLTRANSFERASE"/>
    <property type="match status" value="1"/>
</dbReference>
<keyword evidence="8 13" id="KW-0012">Acyltransferase</keyword>
<comment type="cofactor">
    <cofactor evidence="1">
        <name>Zn(2+)</name>
        <dbReference type="ChEBI" id="CHEBI:29105"/>
    </cofactor>
</comment>
<gene>
    <name evidence="13" type="primary">pduL</name>
    <name evidence="13" type="ORF">ACFQ4B_26750</name>
</gene>
<proteinExistence type="inferred from homology"/>
<name>A0ABW3UV88_9BACL</name>
<reference evidence="14" key="1">
    <citation type="journal article" date="2019" name="Int. J. Syst. Evol. Microbiol.">
        <title>The Global Catalogue of Microorganisms (GCM) 10K type strain sequencing project: providing services to taxonomists for standard genome sequencing and annotation.</title>
        <authorList>
            <consortium name="The Broad Institute Genomics Platform"/>
            <consortium name="The Broad Institute Genome Sequencing Center for Infectious Disease"/>
            <person name="Wu L."/>
            <person name="Ma J."/>
        </authorList>
    </citation>
    <scope>NUCLEOTIDE SEQUENCE [LARGE SCALE GENOMIC DNA]</scope>
    <source>
        <strain evidence="14">CCUG 53270</strain>
    </source>
</reference>
<evidence type="ECO:0000313" key="13">
    <source>
        <dbReference type="EMBL" id="MFD1223726.1"/>
    </source>
</evidence>
<evidence type="ECO:0000256" key="1">
    <source>
        <dbReference type="ARBA" id="ARBA00001947"/>
    </source>
</evidence>
<dbReference type="EC" id="2.3.1.222" evidence="3"/>
<comment type="similarity">
    <text evidence="2">Belongs to the PduL family.</text>
</comment>
<protein>
    <recommendedName>
        <fullName evidence="4">Phosphate propanoyltransferase</fullName>
        <ecNumber evidence="3">2.3.1.222</ecNumber>
    </recommendedName>
    <alternativeName>
        <fullName evidence="10">Phosphate acyltransferase PduL</fullName>
    </alternativeName>
    <alternativeName>
        <fullName evidence="9">Phosphotransacylase PduL</fullName>
    </alternativeName>
    <alternativeName>
        <fullName evidence="11">Propanediol utilization protein PduL</fullName>
    </alternativeName>
</protein>
<evidence type="ECO:0000256" key="5">
    <source>
        <dbReference type="ARBA" id="ARBA00022679"/>
    </source>
</evidence>
<comment type="caution">
    <text evidence="13">The sequence shown here is derived from an EMBL/GenBank/DDBJ whole genome shotgun (WGS) entry which is preliminary data.</text>
</comment>
<dbReference type="NCBIfam" id="NF011652">
    <property type="entry name" value="PRK15070.1"/>
    <property type="match status" value="1"/>
</dbReference>